<keyword evidence="4" id="KW-0456">Lyase</keyword>
<gene>
    <name evidence="7" type="ORF">F503_08762</name>
</gene>
<keyword evidence="8" id="KW-1185">Reference proteome</keyword>
<evidence type="ECO:0000256" key="3">
    <source>
        <dbReference type="ARBA" id="ARBA00013252"/>
    </source>
</evidence>
<dbReference type="InterPro" id="IPR001533">
    <property type="entry name" value="Pterin_deHydtase"/>
</dbReference>
<dbReference type="STRING" id="1262450.S3BQ87"/>
<sequence length="252" mass="26787">MPHVSRAASKAVPRTAASFVGAPAHARYATARTARAAWLSHQAPTGVFKTQPQCCSYSSSPILGSKDAAAAGKEKLPEQEALKNPGVVIGDKPDHLDGITRGIAELSSNGRWTLVAQGAALERSFRFKNFTKTWDFMTAVALQCKLKNHHPEWSNVYNTVFVRWTTHSAPEPGLSIKDIEMAKISDGLGKAFGELAEGAELKPKSKSATATKEAPAEASTEDVGPTCKMQSLADTAKGITGGDCCNHTPLIT</sequence>
<dbReference type="Proteomes" id="UP000016923">
    <property type="component" value="Unassembled WGS sequence"/>
</dbReference>
<protein>
    <recommendedName>
        <fullName evidence="3">4a-hydroxytetrahydrobiopterin dehydratase</fullName>
        <ecNumber evidence="3">4.2.1.96</ecNumber>
    </recommendedName>
    <alternativeName>
        <fullName evidence="5">4-alpha-hydroxy-tetrahydropterin dehydratase</fullName>
    </alternativeName>
</protein>
<dbReference type="Gene3D" id="3.30.1360.20">
    <property type="entry name" value="Transcriptional coactivator/pterin dehydratase"/>
    <property type="match status" value="1"/>
</dbReference>
<dbReference type="EC" id="4.2.1.96" evidence="3"/>
<name>S3BQ87_OPHP1</name>
<feature type="region of interest" description="Disordered" evidence="6">
    <location>
        <begin position="203"/>
        <end position="224"/>
    </location>
</feature>
<dbReference type="VEuPathDB" id="FungiDB:F503_08762"/>
<dbReference type="GO" id="GO:0006729">
    <property type="term" value="P:tetrahydrobiopterin biosynthetic process"/>
    <property type="evidence" value="ECO:0007669"/>
    <property type="project" value="InterPro"/>
</dbReference>
<dbReference type="eggNOG" id="KOG4073">
    <property type="taxonomic scope" value="Eukaryota"/>
</dbReference>
<evidence type="ECO:0000313" key="7">
    <source>
        <dbReference type="EMBL" id="EPE02537.1"/>
    </source>
</evidence>
<evidence type="ECO:0000256" key="1">
    <source>
        <dbReference type="ARBA" id="ARBA00001554"/>
    </source>
</evidence>
<dbReference type="PANTHER" id="PTHR12599">
    <property type="entry name" value="PTERIN-4-ALPHA-CARBINOLAMINE DEHYDRATASE"/>
    <property type="match status" value="1"/>
</dbReference>
<evidence type="ECO:0000256" key="4">
    <source>
        <dbReference type="ARBA" id="ARBA00023239"/>
    </source>
</evidence>
<evidence type="ECO:0000313" key="8">
    <source>
        <dbReference type="Proteomes" id="UP000016923"/>
    </source>
</evidence>
<dbReference type="Pfam" id="PF01329">
    <property type="entry name" value="Pterin_4a"/>
    <property type="match status" value="1"/>
</dbReference>
<dbReference type="HOGENOM" id="CLU_081974_1_0_1"/>
<evidence type="ECO:0000256" key="6">
    <source>
        <dbReference type="SAM" id="MobiDB-lite"/>
    </source>
</evidence>
<dbReference type="PANTHER" id="PTHR12599:SF0">
    <property type="entry name" value="PTERIN-4-ALPHA-CARBINOLAMINE DEHYDRATASE"/>
    <property type="match status" value="1"/>
</dbReference>
<accession>S3BQ87</accession>
<dbReference type="EMBL" id="KE148177">
    <property type="protein sequence ID" value="EPE02537.1"/>
    <property type="molecule type" value="Genomic_DNA"/>
</dbReference>
<proteinExistence type="inferred from homology"/>
<organism evidence="7 8">
    <name type="scientific">Ophiostoma piceae (strain UAMH 11346)</name>
    <name type="common">Sap stain fungus</name>
    <dbReference type="NCBI Taxonomy" id="1262450"/>
    <lineage>
        <taxon>Eukaryota</taxon>
        <taxon>Fungi</taxon>
        <taxon>Dikarya</taxon>
        <taxon>Ascomycota</taxon>
        <taxon>Pezizomycotina</taxon>
        <taxon>Sordariomycetes</taxon>
        <taxon>Sordariomycetidae</taxon>
        <taxon>Ophiostomatales</taxon>
        <taxon>Ophiostomataceae</taxon>
        <taxon>Ophiostoma</taxon>
    </lineage>
</organism>
<comment type="similarity">
    <text evidence="2">Belongs to the pterin-4-alpha-carbinolamine dehydratase family.</text>
</comment>
<comment type="catalytic activity">
    <reaction evidence="1">
        <text>(4aS,6R)-4a-hydroxy-L-erythro-5,6,7,8-tetrahydrobiopterin = (6R)-L-erythro-6,7-dihydrobiopterin + H2O</text>
        <dbReference type="Rhea" id="RHEA:11920"/>
        <dbReference type="ChEBI" id="CHEBI:15377"/>
        <dbReference type="ChEBI" id="CHEBI:15642"/>
        <dbReference type="ChEBI" id="CHEBI:43120"/>
        <dbReference type="EC" id="4.2.1.96"/>
    </reaction>
</comment>
<dbReference type="AlphaFoldDB" id="S3BQ87"/>
<dbReference type="SUPFAM" id="SSF55248">
    <property type="entry name" value="PCD-like"/>
    <property type="match status" value="1"/>
</dbReference>
<evidence type="ECO:0000256" key="2">
    <source>
        <dbReference type="ARBA" id="ARBA00006472"/>
    </source>
</evidence>
<dbReference type="OrthoDB" id="277398at2759"/>
<dbReference type="InterPro" id="IPR036428">
    <property type="entry name" value="PCD_sf"/>
</dbReference>
<dbReference type="GO" id="GO:0008124">
    <property type="term" value="F:4-alpha-hydroxytetrahydrobiopterin dehydratase activity"/>
    <property type="evidence" value="ECO:0007669"/>
    <property type="project" value="UniProtKB-EC"/>
</dbReference>
<evidence type="ECO:0000256" key="5">
    <source>
        <dbReference type="ARBA" id="ARBA00030497"/>
    </source>
</evidence>
<reference evidence="7 8" key="1">
    <citation type="journal article" date="2013" name="BMC Genomics">
        <title>The genome and transcriptome of the pine saprophyte Ophiostoma piceae, and a comparison with the bark beetle-associated pine pathogen Grosmannia clavigera.</title>
        <authorList>
            <person name="Haridas S."/>
            <person name="Wang Y."/>
            <person name="Lim L."/>
            <person name="Massoumi Alamouti S."/>
            <person name="Jackman S."/>
            <person name="Docking R."/>
            <person name="Robertson G."/>
            <person name="Birol I."/>
            <person name="Bohlmann J."/>
            <person name="Breuil C."/>
        </authorList>
    </citation>
    <scope>NUCLEOTIDE SEQUENCE [LARGE SCALE GENOMIC DNA]</scope>
    <source>
        <strain evidence="7 8">UAMH 11346</strain>
    </source>
</reference>